<dbReference type="EMBL" id="JBHSOC010000053">
    <property type="protein sequence ID" value="MFC5644745.1"/>
    <property type="molecule type" value="Genomic_DNA"/>
</dbReference>
<accession>A0ABW0VFR8</accession>
<keyword evidence="3" id="KW-1185">Reference proteome</keyword>
<evidence type="ECO:0008006" key="4">
    <source>
        <dbReference type="Google" id="ProtNLM"/>
    </source>
</evidence>
<reference evidence="3" key="1">
    <citation type="journal article" date="2019" name="Int. J. Syst. Evol. Microbiol.">
        <title>The Global Catalogue of Microorganisms (GCM) 10K type strain sequencing project: providing services to taxonomists for standard genome sequencing and annotation.</title>
        <authorList>
            <consortium name="The Broad Institute Genomics Platform"/>
            <consortium name="The Broad Institute Genome Sequencing Center for Infectious Disease"/>
            <person name="Wu L."/>
            <person name="Ma J."/>
        </authorList>
    </citation>
    <scope>NUCLEOTIDE SEQUENCE [LARGE SCALE GENOMIC DNA]</scope>
    <source>
        <strain evidence="3">CGMCC 4.1622</strain>
    </source>
</reference>
<proteinExistence type="predicted"/>
<keyword evidence="1" id="KW-1133">Transmembrane helix</keyword>
<keyword evidence="1" id="KW-0472">Membrane</keyword>
<sequence length="101" mass="10462">MHEPRGVVVGGGTMGRPAAAARAVGVVAATWLLLTGLFLLPVPLIPESWGPVVHSPATVGLWLLSLPVAPVLGCVALRRWIARPVTPQALTAGEYRARGLG</sequence>
<evidence type="ECO:0000313" key="3">
    <source>
        <dbReference type="Proteomes" id="UP001596066"/>
    </source>
</evidence>
<gene>
    <name evidence="2" type="ORF">ACFPZF_25730</name>
</gene>
<keyword evidence="1" id="KW-0812">Transmembrane</keyword>
<name>A0ABW0VFR8_9ACTN</name>
<comment type="caution">
    <text evidence="2">The sequence shown here is derived from an EMBL/GenBank/DDBJ whole genome shotgun (WGS) entry which is preliminary data.</text>
</comment>
<evidence type="ECO:0000256" key="1">
    <source>
        <dbReference type="SAM" id="Phobius"/>
    </source>
</evidence>
<feature type="transmembrane region" description="Helical" evidence="1">
    <location>
        <begin position="20"/>
        <end position="39"/>
    </location>
</feature>
<dbReference type="RefSeq" id="WP_346145304.1">
    <property type="nucleotide sequence ID" value="NZ_BAAAUA010000021.1"/>
</dbReference>
<evidence type="ECO:0000313" key="2">
    <source>
        <dbReference type="EMBL" id="MFC5644745.1"/>
    </source>
</evidence>
<organism evidence="2 3">
    <name type="scientific">Kitasatospora cinereorecta</name>
    <dbReference type="NCBI Taxonomy" id="285560"/>
    <lineage>
        <taxon>Bacteria</taxon>
        <taxon>Bacillati</taxon>
        <taxon>Actinomycetota</taxon>
        <taxon>Actinomycetes</taxon>
        <taxon>Kitasatosporales</taxon>
        <taxon>Streptomycetaceae</taxon>
        <taxon>Kitasatospora</taxon>
    </lineage>
</organism>
<feature type="transmembrane region" description="Helical" evidence="1">
    <location>
        <begin position="59"/>
        <end position="77"/>
    </location>
</feature>
<protein>
    <recommendedName>
        <fullName evidence="4">Integral membrane protein</fullName>
    </recommendedName>
</protein>
<dbReference type="Proteomes" id="UP001596066">
    <property type="component" value="Unassembled WGS sequence"/>
</dbReference>